<dbReference type="InterPro" id="IPR003718">
    <property type="entry name" value="OsmC/Ohr_fam"/>
</dbReference>
<dbReference type="KEGG" id="tvi:Thivi_1885"/>
<evidence type="ECO:0000313" key="2">
    <source>
        <dbReference type="Proteomes" id="UP000006062"/>
    </source>
</evidence>
<dbReference type="Proteomes" id="UP000006062">
    <property type="component" value="Chromosome"/>
</dbReference>
<dbReference type="Pfam" id="PF02566">
    <property type="entry name" value="OsmC"/>
    <property type="match status" value="1"/>
</dbReference>
<dbReference type="AlphaFoldDB" id="I3YA36"/>
<protein>
    <submittedName>
        <fullName evidence="1">Putative redox protein, regulator of disulfide bond formation</fullName>
    </submittedName>
</protein>
<organism evidence="1 2">
    <name type="scientific">Thiocystis violascens (strain ATCC 17096 / DSM 198 / 6111)</name>
    <name type="common">Chromatium violascens</name>
    <dbReference type="NCBI Taxonomy" id="765911"/>
    <lineage>
        <taxon>Bacteria</taxon>
        <taxon>Pseudomonadati</taxon>
        <taxon>Pseudomonadota</taxon>
        <taxon>Gammaproteobacteria</taxon>
        <taxon>Chromatiales</taxon>
        <taxon>Chromatiaceae</taxon>
        <taxon>Thiocystis</taxon>
    </lineage>
</organism>
<dbReference type="OrthoDB" id="9781312at2"/>
<evidence type="ECO:0000313" key="1">
    <source>
        <dbReference type="EMBL" id="AFL73854.1"/>
    </source>
</evidence>
<reference evidence="1 2" key="1">
    <citation type="submission" date="2012-06" db="EMBL/GenBank/DDBJ databases">
        <title>Complete sequence of Thiocystis violascens DSM 198.</title>
        <authorList>
            <consortium name="US DOE Joint Genome Institute"/>
            <person name="Lucas S."/>
            <person name="Han J."/>
            <person name="Lapidus A."/>
            <person name="Cheng J.-F."/>
            <person name="Goodwin L."/>
            <person name="Pitluck S."/>
            <person name="Peters L."/>
            <person name="Ovchinnikova G."/>
            <person name="Teshima H."/>
            <person name="Detter J.C."/>
            <person name="Han C."/>
            <person name="Tapia R."/>
            <person name="Land M."/>
            <person name="Hauser L."/>
            <person name="Kyrpides N."/>
            <person name="Ivanova N."/>
            <person name="Pagani I."/>
            <person name="Vogl K."/>
            <person name="Liu Z."/>
            <person name="Frigaard N.-U."/>
            <person name="Bryant D."/>
            <person name="Woyke T."/>
        </authorList>
    </citation>
    <scope>NUCLEOTIDE SEQUENCE [LARGE SCALE GENOMIC DNA]</scope>
    <source>
        <strain evidence="2">ATCC 17096 / DSM 198 / 6111</strain>
    </source>
</reference>
<dbReference type="Gene3D" id="3.30.300.20">
    <property type="match status" value="1"/>
</dbReference>
<dbReference type="EMBL" id="CP003154">
    <property type="protein sequence ID" value="AFL73854.1"/>
    <property type="molecule type" value="Genomic_DNA"/>
</dbReference>
<dbReference type="SUPFAM" id="SSF82784">
    <property type="entry name" value="OsmC-like"/>
    <property type="match status" value="1"/>
</dbReference>
<dbReference type="InterPro" id="IPR036102">
    <property type="entry name" value="OsmC/Ohrsf"/>
</dbReference>
<dbReference type="PANTHER" id="PTHR35368">
    <property type="entry name" value="HYDROPEROXIDE REDUCTASE"/>
    <property type="match status" value="1"/>
</dbReference>
<name>I3YA36_THIV6</name>
<proteinExistence type="predicted"/>
<dbReference type="PANTHER" id="PTHR35368:SF1">
    <property type="entry name" value="HYDROPEROXIDE REDUCTASE"/>
    <property type="match status" value="1"/>
</dbReference>
<sequence length="188" mass="20750">MNTQDQTTRINGLDQAQMVQTIDAIKETPSLARFQFRARNTWIDGGENRSTIQDFYGAGREDDSRTTPFQFTNGEPPVLLGANEGANPVEFLLHALAGCVTTTFILHAAARGIQIRELATELDGDIDLQGLLGLDETVSPGYEQIRIKMHVQADCTDQELDDLMAYSREHSPVCNTVCRPVPVTVTRA</sequence>
<dbReference type="HOGENOM" id="CLU_100275_2_0_6"/>
<gene>
    <name evidence="1" type="ordered locus">Thivi_1885</name>
</gene>
<dbReference type="eggNOG" id="COG1765">
    <property type="taxonomic scope" value="Bacteria"/>
</dbReference>
<accession>I3YA36</accession>
<dbReference type="InterPro" id="IPR015946">
    <property type="entry name" value="KH_dom-like_a/b"/>
</dbReference>
<keyword evidence="2" id="KW-1185">Reference proteome</keyword>
<dbReference type="RefSeq" id="WP_014778313.1">
    <property type="nucleotide sequence ID" value="NC_018012.1"/>
</dbReference>
<dbReference type="InterPro" id="IPR052924">
    <property type="entry name" value="OsmC/Ohr_hydroprdx_reductase"/>
</dbReference>
<dbReference type="STRING" id="765911.Thivi_1885"/>